<keyword evidence="1" id="KW-0175">Coiled coil</keyword>
<accession>H9NCK2</accession>
<dbReference type="GeneID" id="40083505"/>
<proteinExistence type="predicted"/>
<name>H9NCK2_9CAUD</name>
<feature type="transmembrane region" description="Helical" evidence="2">
    <location>
        <begin position="136"/>
        <end position="155"/>
    </location>
</feature>
<dbReference type="OrthoDB" id="540at10239"/>
<evidence type="ECO:0000256" key="1">
    <source>
        <dbReference type="SAM" id="Coils"/>
    </source>
</evidence>
<sequence>MAGAAGGAGVEVGRISIRVVPDLDGFYRTLKSKLEEIERTVRGKVPVEIEIDENGARQKMAALRKSLGGTVKLDVDVDTNRFRRMMGNMFGGGGGGGSGGRMGALSMLLNGNLYVALAALSLLAPGLALVSGALTTIPALLAGVLVPIGALALGMDGLKNAASVLAPDLERLKGVMSGAFQDRFTPIFENLRSVFPVLERALPGVARGLGDMADAFVNTLTSEEGLGRIDSIVGSISKSLSAASPGVGSFTDGLLTLADKVAAKFPKLSEWFNEVGDSFDKWIEKVTTAGPDGKSPLDQALSTLKDVTKTLGETGVDALKKGFEWLSDPEFGEKIKQFAENLKSITNNILPELENIFGIISDLSALIDKITAWKPPDWLVKETPKEDIVPGSDNGPFTKGRIKGSPLDKLHNWWNDEDRKFLKDGPDFSGWWEGMKAPFITAGDWISNTIQGWGDQLGEAWWSFGNAANQQINNVKNWFAQLPAQITTQLMMIGAQIGTVFSQIPARLQGIWAGVQAAAAGAWNGIVSIVSGVIAQIIGVAAQVPGQLAGVWQGIVSIAAGIWNQVVSTAASILSGVVATFVNIGGQVVAEVSSWPGKIVAALGNLAAELSAAGQRAGQALVSGLAGAISAGVGAVAGAVGKLMSAARNLIPNSPAKEGPFSGSGWTAVTGFGNTLGDALASGIPAAGDQVVSKVREIMQAIKDVFGENANLNLNFIFGSNGLSAGLDNVATAASDVQSQLGNAVDTAVPPAKLDANTKQMADQLALEKDRLEVERQRLQNQKNLTDDKAARAALQEQINAIDLRKDELELQREQLAYQNKYNEATAEGGSVWDQLAKKVYDATKGVVQAPVDQMMGDLGISGNGALPQLLEQGIALGEQFIFNVGSMDEAVQGQQTITNKKALQFNRR</sequence>
<evidence type="ECO:0000313" key="4">
    <source>
        <dbReference type="Proteomes" id="UP000004789"/>
    </source>
</evidence>
<keyword evidence="2" id="KW-1133">Transmembrane helix</keyword>
<organism evidence="3 4">
    <name type="scientific">Mycobacterium phage Twister</name>
    <dbReference type="NCBI Taxonomy" id="1161933"/>
    <lineage>
        <taxon>Viruses</taxon>
        <taxon>Duplodnaviria</taxon>
        <taxon>Heunggongvirae</taxon>
        <taxon>Uroviricota</taxon>
        <taxon>Caudoviricetes</taxon>
        <taxon>Fromanvirus</taxon>
        <taxon>Fromanvirus twister</taxon>
    </lineage>
</organism>
<feature type="transmembrane region" description="Helical" evidence="2">
    <location>
        <begin position="111"/>
        <end position="130"/>
    </location>
</feature>
<protein>
    <submittedName>
        <fullName evidence="3">Tape measure protein</fullName>
    </submittedName>
</protein>
<keyword evidence="2" id="KW-0472">Membrane</keyword>
<dbReference type="EMBL" id="JQ512844">
    <property type="protein sequence ID" value="AFF28323.1"/>
    <property type="molecule type" value="Genomic_DNA"/>
</dbReference>
<dbReference type="RefSeq" id="YP_009607496.1">
    <property type="nucleotide sequence ID" value="NC_041982.1"/>
</dbReference>
<reference evidence="4" key="1">
    <citation type="submission" date="2012-01" db="EMBL/GenBank/DDBJ databases">
        <authorList>
            <person name="Kapyur S.N."/>
            <person name="Walstead R.N."/>
            <person name="Rubia G.C."/>
            <person name="Anderson J."/>
            <person name="Campbell R.A."/>
            <person name="Williamson S.M."/>
            <person name="Padolina J."/>
            <person name="Johnson A."/>
            <person name="Serrano M.G."/>
            <person name="Lee V."/>
            <person name="Hendricks S.L."/>
            <person name="Voegtly L.J."/>
            <person name="Glascock A.L."/>
            <person name="Carvalho M.Ruth."/>
            <person name="Buck G.A."/>
            <person name="Bradley K.W."/>
            <person name="Khaja R."/>
            <person name="Lewis M.F."/>
            <person name="Barker L.P."/>
            <person name="Jordan T.C."/>
            <person name="Russell D.A."/>
            <person name="Pope W.H."/>
            <person name="Jacobs-Sera D."/>
            <person name="Hendrix R.W."/>
            <person name="Hatfull G.F."/>
        </authorList>
    </citation>
    <scope>NUCLEOTIDE SEQUENCE [LARGE SCALE GENOMIC DNA]</scope>
</reference>
<dbReference type="Proteomes" id="UP000004789">
    <property type="component" value="Segment"/>
</dbReference>
<keyword evidence="4" id="KW-1185">Reference proteome</keyword>
<gene>
    <name evidence="3" type="primary">25</name>
    <name evidence="3" type="ORF">TWISTER_25</name>
</gene>
<evidence type="ECO:0000313" key="3">
    <source>
        <dbReference type="EMBL" id="AFF28323.1"/>
    </source>
</evidence>
<evidence type="ECO:0000256" key="2">
    <source>
        <dbReference type="SAM" id="Phobius"/>
    </source>
</evidence>
<dbReference type="KEGG" id="vg:40083505"/>
<feature type="coiled-coil region" evidence="1">
    <location>
        <begin position="762"/>
        <end position="812"/>
    </location>
</feature>
<keyword evidence="2" id="KW-0812">Transmembrane</keyword>